<keyword evidence="1" id="KW-0732">Signal</keyword>
<sequence length="598" mass="66024">MHPLLLILSLILPLATAASAPPLHESHLTKHHIPRKSNASSSTAEYVEVTRPLPYDSLTPTCTLPVLSHTFGNTVDLPPTTANYSTPFNCTWTNAVIQFSAASNGSQYARIAAVWLSGAEILRTSTPEPTPEGIFWSFRKDATKYSSILRQSNLTLAVMLENVVNDVYTGVYRVNVTLLYYNVSNGTTNGTAAVNRRKSTIRKLKHNHHSVSLDWKNSSELNDNPADLIIPISAIGDEGFWFKIKSESDAVLQGIQIPLNTYKAVVEVYVSFHGNDEFWYSNPPDAYLEMNGLPTQRGHGAYREVLVKLDDNAVGSVIPFPVIFTGGINPLFWEPIVSIGAFDLPSYEIDITPFLGMLLDGKTHYFGLGVTDAISFWLVDANLHLWLDDKADKVQAGAIKYSDPSSCIERESKFYQLNGKFEIESKRESEFSGWVNSSAGNFTTFVKRKLKFENTIEFKLNGTEKKIEQEVKLTTEVKVSTITGIEISKVTVESKYPLEITTTNLPGSGDGNYTVITKLEQSLKEEKTVGRVKSKLTNTQKCYGWMSVQDHEVLSGSGSTDQSYSVNDSLGCYARKVSAEGGNITIDSENFLCGSAAI</sequence>
<gene>
    <name evidence="3" type="ORF">MIMGU_mgv1a024665mg</name>
</gene>
<feature type="chain" id="PRO_5001503823" description="Peptide N-acetyl-beta-D-glucosaminyl asparaginase amidase A N-terminal domain-containing protein" evidence="1">
    <location>
        <begin position="18"/>
        <end position="598"/>
    </location>
</feature>
<dbReference type="InterPro" id="IPR021102">
    <property type="entry name" value="PNGase_A"/>
</dbReference>
<dbReference type="OrthoDB" id="1612078at2759"/>
<dbReference type="AlphaFoldDB" id="A0A022PYU4"/>
<dbReference type="Proteomes" id="UP000030748">
    <property type="component" value="Unassembled WGS sequence"/>
</dbReference>
<dbReference type="EMBL" id="KI632289">
    <property type="protein sequence ID" value="EYU20053.1"/>
    <property type="molecule type" value="Genomic_DNA"/>
</dbReference>
<dbReference type="InterPro" id="IPR056948">
    <property type="entry name" value="PNGaseA_N"/>
</dbReference>
<name>A0A022PYU4_ERYGU</name>
<proteinExistence type="predicted"/>
<dbReference type="PhylomeDB" id="A0A022PYU4"/>
<dbReference type="KEGG" id="egt:105977374"/>
<evidence type="ECO:0000313" key="3">
    <source>
        <dbReference type="EMBL" id="EYU20053.1"/>
    </source>
</evidence>
<feature type="domain" description="Peptide N-acetyl-beta-D-glucosaminyl asparaginase amidase A N-terminal" evidence="2">
    <location>
        <begin position="59"/>
        <end position="402"/>
    </location>
</feature>
<dbReference type="Pfam" id="PF12222">
    <property type="entry name" value="PNGaseA"/>
    <property type="match status" value="1"/>
</dbReference>
<evidence type="ECO:0000256" key="1">
    <source>
        <dbReference type="SAM" id="SignalP"/>
    </source>
</evidence>
<evidence type="ECO:0000313" key="4">
    <source>
        <dbReference type="Proteomes" id="UP000030748"/>
    </source>
</evidence>
<evidence type="ECO:0000259" key="2">
    <source>
        <dbReference type="Pfam" id="PF12222"/>
    </source>
</evidence>
<reference evidence="3 4" key="1">
    <citation type="journal article" date="2013" name="Proc. Natl. Acad. Sci. U.S.A.">
        <title>Fine-scale variation in meiotic recombination in Mimulus inferred from population shotgun sequencing.</title>
        <authorList>
            <person name="Hellsten U."/>
            <person name="Wright K.M."/>
            <person name="Jenkins J."/>
            <person name="Shu S."/>
            <person name="Yuan Y."/>
            <person name="Wessler S.R."/>
            <person name="Schmutz J."/>
            <person name="Willis J.H."/>
            <person name="Rokhsar D.S."/>
        </authorList>
    </citation>
    <scope>NUCLEOTIDE SEQUENCE [LARGE SCALE GENOMIC DNA]</scope>
    <source>
        <strain evidence="4">cv. DUN x IM62</strain>
    </source>
</reference>
<dbReference type="eggNOG" id="ENOG502QTVV">
    <property type="taxonomic scope" value="Eukaryota"/>
</dbReference>
<feature type="signal peptide" evidence="1">
    <location>
        <begin position="1"/>
        <end position="17"/>
    </location>
</feature>
<organism evidence="3 4">
    <name type="scientific">Erythranthe guttata</name>
    <name type="common">Yellow monkey flower</name>
    <name type="synonym">Mimulus guttatus</name>
    <dbReference type="NCBI Taxonomy" id="4155"/>
    <lineage>
        <taxon>Eukaryota</taxon>
        <taxon>Viridiplantae</taxon>
        <taxon>Streptophyta</taxon>
        <taxon>Embryophyta</taxon>
        <taxon>Tracheophyta</taxon>
        <taxon>Spermatophyta</taxon>
        <taxon>Magnoliopsida</taxon>
        <taxon>eudicotyledons</taxon>
        <taxon>Gunneridae</taxon>
        <taxon>Pentapetalae</taxon>
        <taxon>asterids</taxon>
        <taxon>lamiids</taxon>
        <taxon>Lamiales</taxon>
        <taxon>Phrymaceae</taxon>
        <taxon>Erythranthe</taxon>
    </lineage>
</organism>
<accession>A0A022PYU4</accession>
<keyword evidence="4" id="KW-1185">Reference proteome</keyword>
<protein>
    <recommendedName>
        <fullName evidence="2">Peptide N-acetyl-beta-D-glucosaminyl asparaginase amidase A N-terminal domain-containing protein</fullName>
    </recommendedName>
</protein>
<dbReference type="PANTHER" id="PTHR31104">
    <property type="entry name" value="PEPTIDE-N4-(N-ACETYL-BETA-GLUCOSAMINYL)ASPARAGINE AMIDASE A PROTEIN"/>
    <property type="match status" value="1"/>
</dbReference>
<dbReference type="OMA" id="CYSRTIV"/>